<dbReference type="EMBL" id="ASPP01033986">
    <property type="protein sequence ID" value="ETO03171.1"/>
    <property type="molecule type" value="Genomic_DNA"/>
</dbReference>
<comment type="caution">
    <text evidence="1">The sequence shown here is derived from an EMBL/GenBank/DDBJ whole genome shotgun (WGS) entry which is preliminary data.</text>
</comment>
<keyword evidence="2" id="KW-1185">Reference proteome</keyword>
<organism evidence="1 2">
    <name type="scientific">Reticulomyxa filosa</name>
    <dbReference type="NCBI Taxonomy" id="46433"/>
    <lineage>
        <taxon>Eukaryota</taxon>
        <taxon>Sar</taxon>
        <taxon>Rhizaria</taxon>
        <taxon>Retaria</taxon>
        <taxon>Foraminifera</taxon>
        <taxon>Monothalamids</taxon>
        <taxon>Reticulomyxidae</taxon>
        <taxon>Reticulomyxa</taxon>
    </lineage>
</organism>
<proteinExistence type="predicted"/>
<sequence length="161" mass="19081">MEQKIEKYSKKLKKCLFKIIEKKKKCKMQNKKEIKKMLKKENKKNKKEILSKRAKTCRVRIPTLSFKKSRSGGRRKKERGHGQKIIIVIKQPLHRDSRPIFAETPGRVKKEEDLFKEKKKKKQLQAFLKSSLAMVTRGISKNMFTVDETRHKSLMLCHSNN</sequence>
<dbReference type="AlphaFoldDB" id="X6LP53"/>
<gene>
    <name evidence="1" type="ORF">RFI_34239</name>
</gene>
<reference evidence="1 2" key="1">
    <citation type="journal article" date="2013" name="Curr. Biol.">
        <title>The Genome of the Foraminiferan Reticulomyxa filosa.</title>
        <authorList>
            <person name="Glockner G."/>
            <person name="Hulsmann N."/>
            <person name="Schleicher M."/>
            <person name="Noegel A.A."/>
            <person name="Eichinger L."/>
            <person name="Gallinger C."/>
            <person name="Pawlowski J."/>
            <person name="Sierra R."/>
            <person name="Euteneuer U."/>
            <person name="Pillet L."/>
            <person name="Moustafa A."/>
            <person name="Platzer M."/>
            <person name="Groth M."/>
            <person name="Szafranski K."/>
            <person name="Schliwa M."/>
        </authorList>
    </citation>
    <scope>NUCLEOTIDE SEQUENCE [LARGE SCALE GENOMIC DNA]</scope>
</reference>
<evidence type="ECO:0000313" key="2">
    <source>
        <dbReference type="Proteomes" id="UP000023152"/>
    </source>
</evidence>
<protein>
    <submittedName>
        <fullName evidence="1">Uncharacterized protein</fullName>
    </submittedName>
</protein>
<evidence type="ECO:0000313" key="1">
    <source>
        <dbReference type="EMBL" id="ETO03171.1"/>
    </source>
</evidence>
<dbReference type="Proteomes" id="UP000023152">
    <property type="component" value="Unassembled WGS sequence"/>
</dbReference>
<accession>X6LP53</accession>
<name>X6LP53_RETFI</name>